<protein>
    <submittedName>
        <fullName evidence="2">Uncharacterized protein</fullName>
    </submittedName>
</protein>
<gene>
    <name evidence="2" type="ORF">ACFFSA_06920</name>
</gene>
<organism evidence="2 3">
    <name type="scientific">Nonomuraea helvata</name>
    <dbReference type="NCBI Taxonomy" id="37484"/>
    <lineage>
        <taxon>Bacteria</taxon>
        <taxon>Bacillati</taxon>
        <taxon>Actinomycetota</taxon>
        <taxon>Actinomycetes</taxon>
        <taxon>Streptosporangiales</taxon>
        <taxon>Streptosporangiaceae</taxon>
        <taxon>Nonomuraea</taxon>
    </lineage>
</organism>
<keyword evidence="1" id="KW-0812">Transmembrane</keyword>
<evidence type="ECO:0000313" key="3">
    <source>
        <dbReference type="Proteomes" id="UP001589532"/>
    </source>
</evidence>
<accession>A0ABV5RTQ0</accession>
<evidence type="ECO:0000256" key="1">
    <source>
        <dbReference type="SAM" id="Phobius"/>
    </source>
</evidence>
<keyword evidence="1" id="KW-0472">Membrane</keyword>
<name>A0ABV5RTQ0_9ACTN</name>
<keyword evidence="1" id="KW-1133">Transmembrane helix</keyword>
<keyword evidence="3" id="KW-1185">Reference proteome</keyword>
<reference evidence="2 3" key="1">
    <citation type="submission" date="2024-09" db="EMBL/GenBank/DDBJ databases">
        <authorList>
            <person name="Sun Q."/>
            <person name="Mori K."/>
        </authorList>
    </citation>
    <scope>NUCLEOTIDE SEQUENCE [LARGE SCALE GENOMIC DNA]</scope>
    <source>
        <strain evidence="2 3">JCM 3143</strain>
    </source>
</reference>
<dbReference type="RefSeq" id="WP_345002646.1">
    <property type="nucleotide sequence ID" value="NZ_BAAAXV010000011.1"/>
</dbReference>
<sequence length="74" mass="7947">MPITNWLALAGLLLWLGYETALRRRTDHPSGGGDTDRGSTLLLVAAYTLAIVLIIVLGLAGVGRRAARLVPFVY</sequence>
<evidence type="ECO:0000313" key="2">
    <source>
        <dbReference type="EMBL" id="MFB9622807.1"/>
    </source>
</evidence>
<proteinExistence type="predicted"/>
<comment type="caution">
    <text evidence="2">The sequence shown here is derived from an EMBL/GenBank/DDBJ whole genome shotgun (WGS) entry which is preliminary data.</text>
</comment>
<feature type="transmembrane region" description="Helical" evidence="1">
    <location>
        <begin position="39"/>
        <end position="62"/>
    </location>
</feature>
<dbReference type="EMBL" id="JBHMBW010000004">
    <property type="protein sequence ID" value="MFB9622807.1"/>
    <property type="molecule type" value="Genomic_DNA"/>
</dbReference>
<dbReference type="Proteomes" id="UP001589532">
    <property type="component" value="Unassembled WGS sequence"/>
</dbReference>